<evidence type="ECO:0000313" key="2">
    <source>
        <dbReference type="Proteomes" id="UP000318567"/>
    </source>
</evidence>
<dbReference type="EMBL" id="CABGGO010000001">
    <property type="protein sequence ID" value="VUS23487.1"/>
    <property type="molecule type" value="Genomic_DNA"/>
</dbReference>
<gene>
    <name evidence="1" type="ORF">SB6410_00450</name>
</gene>
<reference evidence="1 2" key="1">
    <citation type="submission" date="2019-07" db="EMBL/GenBank/DDBJ databases">
        <authorList>
            <person name="Brisse S."/>
            <person name="Rodrigues C."/>
            <person name="Thorpe H."/>
        </authorList>
    </citation>
    <scope>NUCLEOTIDE SEQUENCE [LARGE SCALE GENOMIC DNA]</scope>
    <source>
        <strain evidence="1">SB6410</strain>
    </source>
</reference>
<evidence type="ECO:0000313" key="1">
    <source>
        <dbReference type="EMBL" id="VUS23487.1"/>
    </source>
</evidence>
<name>A0A9Q9S421_9ENTR</name>
<comment type="caution">
    <text evidence="1">The sequence shown here is derived from an EMBL/GenBank/DDBJ whole genome shotgun (WGS) entry which is preliminary data.</text>
</comment>
<proteinExistence type="predicted"/>
<dbReference type="Proteomes" id="UP000318567">
    <property type="component" value="Unassembled WGS sequence"/>
</dbReference>
<organism evidence="1 2">
    <name type="scientific">Klebsiella pasteurii</name>
    <dbReference type="NCBI Taxonomy" id="2587529"/>
    <lineage>
        <taxon>Bacteria</taxon>
        <taxon>Pseudomonadati</taxon>
        <taxon>Pseudomonadota</taxon>
        <taxon>Gammaproteobacteria</taxon>
        <taxon>Enterobacterales</taxon>
        <taxon>Enterobacteriaceae</taxon>
        <taxon>Klebsiella/Raoultella group</taxon>
        <taxon>Klebsiella</taxon>
    </lineage>
</organism>
<sequence>MKTERIICNCIAVCFPEAALDAPVRATGPQTMMNP</sequence>
<accession>A0A9Q9S421</accession>
<protein>
    <submittedName>
        <fullName evidence="1">Uncharacterized protein</fullName>
    </submittedName>
</protein>
<dbReference type="AlphaFoldDB" id="A0A9Q9S421"/>